<reference evidence="3 4" key="1">
    <citation type="journal article" date="2022" name="Allergy">
        <title>Genome assembly and annotation of Periplaneta americana reveal a comprehensive cockroach allergen profile.</title>
        <authorList>
            <person name="Wang L."/>
            <person name="Xiong Q."/>
            <person name="Saelim N."/>
            <person name="Wang L."/>
            <person name="Nong W."/>
            <person name="Wan A.T."/>
            <person name="Shi M."/>
            <person name="Liu X."/>
            <person name="Cao Q."/>
            <person name="Hui J.H.L."/>
            <person name="Sookrung N."/>
            <person name="Leung T.F."/>
            <person name="Tungtrongchitr A."/>
            <person name="Tsui S.K.W."/>
        </authorList>
    </citation>
    <scope>NUCLEOTIDE SEQUENCE [LARGE SCALE GENOMIC DNA]</scope>
    <source>
        <strain evidence="3">PWHHKU_190912</strain>
    </source>
</reference>
<evidence type="ECO:0000256" key="1">
    <source>
        <dbReference type="ARBA" id="ARBA00004123"/>
    </source>
</evidence>
<keyword evidence="4" id="KW-1185">Reference proteome</keyword>
<protein>
    <submittedName>
        <fullName evidence="3">Uncharacterized protein</fullName>
    </submittedName>
</protein>
<dbReference type="Gene3D" id="3.30.420.10">
    <property type="entry name" value="Ribonuclease H-like superfamily/Ribonuclease H"/>
    <property type="match status" value="1"/>
</dbReference>
<gene>
    <name evidence="3" type="ORF">ANN_27187</name>
</gene>
<sequence length="368" mass="42041">MAERQQLRQPVIALVHVGYSASMAARDIGVPLSTAKRWAKFFIENGEVVNRLIPGRPHISTREEDAMLLREAENHPFGTASQLKMASNFPCSPHTPSGCVNVACWEWISYDGAELLERIHSRFTAEVYEHILANEMIPSAEERYPEGTVFFQQDNHRYTPPTGFKDGLRGGLMSTWSGLSANDDSGYNYSANDRSAFYRYKTASIDYSRICNRKRISEKSRRLEIQYCRRSNKILSQGLRKFRTINNLKEGPCSIRNYWDLIRRFEETGSVAEVPQTRNQTSHRCLIDLRTRSQTPGVLRMSSEHATIRFRRDSKSGTETNKPMILNGPTSRNREGSDQVSVEAKQLGHLYLSIDQETFDPSTSEPYE</sequence>
<dbReference type="InterPro" id="IPR036397">
    <property type="entry name" value="RNaseH_sf"/>
</dbReference>
<evidence type="ECO:0000256" key="2">
    <source>
        <dbReference type="SAM" id="MobiDB-lite"/>
    </source>
</evidence>
<dbReference type="SUPFAM" id="SSF46689">
    <property type="entry name" value="Homeodomain-like"/>
    <property type="match status" value="1"/>
</dbReference>
<dbReference type="Proteomes" id="UP001148838">
    <property type="component" value="Unassembled WGS sequence"/>
</dbReference>
<dbReference type="InterPro" id="IPR009057">
    <property type="entry name" value="Homeodomain-like_sf"/>
</dbReference>
<organism evidence="3 4">
    <name type="scientific">Periplaneta americana</name>
    <name type="common">American cockroach</name>
    <name type="synonym">Blatta americana</name>
    <dbReference type="NCBI Taxonomy" id="6978"/>
    <lineage>
        <taxon>Eukaryota</taxon>
        <taxon>Metazoa</taxon>
        <taxon>Ecdysozoa</taxon>
        <taxon>Arthropoda</taxon>
        <taxon>Hexapoda</taxon>
        <taxon>Insecta</taxon>
        <taxon>Pterygota</taxon>
        <taxon>Neoptera</taxon>
        <taxon>Polyneoptera</taxon>
        <taxon>Dictyoptera</taxon>
        <taxon>Blattodea</taxon>
        <taxon>Blattoidea</taxon>
        <taxon>Blattidae</taxon>
        <taxon>Blattinae</taxon>
        <taxon>Periplaneta</taxon>
    </lineage>
</organism>
<proteinExistence type="predicted"/>
<name>A0ABQ8RXB8_PERAM</name>
<accession>A0ABQ8RXB8</accession>
<feature type="region of interest" description="Disordered" evidence="2">
    <location>
        <begin position="311"/>
        <end position="342"/>
    </location>
</feature>
<comment type="caution">
    <text evidence="3">The sequence shown here is derived from an EMBL/GenBank/DDBJ whole genome shotgun (WGS) entry which is preliminary data.</text>
</comment>
<evidence type="ECO:0000313" key="4">
    <source>
        <dbReference type="Proteomes" id="UP001148838"/>
    </source>
</evidence>
<dbReference type="EMBL" id="JAJSOF020000040">
    <property type="protein sequence ID" value="KAJ4426373.1"/>
    <property type="molecule type" value="Genomic_DNA"/>
</dbReference>
<comment type="subcellular location">
    <subcellularLocation>
        <location evidence="1">Nucleus</location>
    </subcellularLocation>
</comment>
<evidence type="ECO:0000313" key="3">
    <source>
        <dbReference type="EMBL" id="KAJ4426373.1"/>
    </source>
</evidence>